<dbReference type="InterPro" id="IPR025377">
    <property type="entry name" value="DUF4367"/>
</dbReference>
<evidence type="ECO:0000259" key="4">
    <source>
        <dbReference type="Pfam" id="PF14285"/>
    </source>
</evidence>
<reference evidence="5" key="2">
    <citation type="journal article" date="2021" name="Sci. Rep.">
        <title>The distribution of antibiotic resistance genes in chicken gut microbiota commensals.</title>
        <authorList>
            <person name="Juricova H."/>
            <person name="Matiasovicova J."/>
            <person name="Kubasova T."/>
            <person name="Cejkova D."/>
            <person name="Rychlik I."/>
        </authorList>
    </citation>
    <scope>NUCLEOTIDE SEQUENCE</scope>
    <source>
        <strain evidence="5">An420c</strain>
    </source>
</reference>
<comment type="caution">
    <text evidence="5">The sequence shown here is derived from an EMBL/GenBank/DDBJ whole genome shotgun (WGS) entry which is preliminary data.</text>
</comment>
<gene>
    <name evidence="5" type="ORF">H6A13_01400</name>
</gene>
<proteinExistence type="predicted"/>
<evidence type="ECO:0000256" key="3">
    <source>
        <dbReference type="SAM" id="Phobius"/>
    </source>
</evidence>
<dbReference type="EMBL" id="JACJLV010000003">
    <property type="protein sequence ID" value="MBM6825760.1"/>
    <property type="molecule type" value="Genomic_DNA"/>
</dbReference>
<reference evidence="5" key="1">
    <citation type="submission" date="2020-08" db="EMBL/GenBank/DDBJ databases">
        <authorList>
            <person name="Cejkova D."/>
            <person name="Kubasova T."/>
            <person name="Jahodarova E."/>
            <person name="Rychlik I."/>
        </authorList>
    </citation>
    <scope>NUCLEOTIDE SEQUENCE</scope>
    <source>
        <strain evidence="5">An420c</strain>
    </source>
</reference>
<feature type="domain" description="DUF4367" evidence="4">
    <location>
        <begin position="182"/>
        <end position="293"/>
    </location>
</feature>
<name>A0A939BAX8_9CLOT</name>
<organism evidence="5 6">
    <name type="scientific">Mordavella massiliensis</name>
    <dbReference type="NCBI Taxonomy" id="1871024"/>
    <lineage>
        <taxon>Bacteria</taxon>
        <taxon>Bacillati</taxon>
        <taxon>Bacillota</taxon>
        <taxon>Clostridia</taxon>
        <taxon>Eubacteriales</taxon>
        <taxon>Clostridiaceae</taxon>
        <taxon>Mordavella</taxon>
    </lineage>
</organism>
<keyword evidence="3" id="KW-0472">Membrane</keyword>
<keyword evidence="3" id="KW-1133">Transmembrane helix</keyword>
<keyword evidence="1" id="KW-0175">Coiled coil</keyword>
<dbReference type="RefSeq" id="WP_204907827.1">
    <property type="nucleotide sequence ID" value="NZ_JACJLV010000003.1"/>
</dbReference>
<dbReference type="Proteomes" id="UP000713880">
    <property type="component" value="Unassembled WGS sequence"/>
</dbReference>
<keyword evidence="6" id="KW-1185">Reference proteome</keyword>
<feature type="region of interest" description="Disordered" evidence="2">
    <location>
        <begin position="19"/>
        <end position="44"/>
    </location>
</feature>
<evidence type="ECO:0000313" key="5">
    <source>
        <dbReference type="EMBL" id="MBM6825760.1"/>
    </source>
</evidence>
<sequence length="296" mass="34492">MDKKKDTLEQRIAEDFKKLAQAEEEKTRKEAESEKDIRMPEGTKEAVRARLDEEIKKIEDAEVYDRLSEEDRRALELGRKVLREEKEKEKQKEEKVFEGKSRKHHRRPGRVYIAVAAVLVATLAVSVSAMGGPERMVRMVRQAVGDREVEQVDSSDENLVIVEENEEEAYQELKNIFGVDSVRITKRPVGIKFKQMRCDSQNLTAEMWYQGECGTITFVISGSYKDSSWGIDIEDEIEEEYTKEIQNCEMEIKEYRLPFGNEKYSARFTFNGLEYFLVGTVSNVEFEKVINNLHFY</sequence>
<evidence type="ECO:0000256" key="1">
    <source>
        <dbReference type="SAM" id="Coils"/>
    </source>
</evidence>
<evidence type="ECO:0000313" key="6">
    <source>
        <dbReference type="Proteomes" id="UP000713880"/>
    </source>
</evidence>
<evidence type="ECO:0000256" key="2">
    <source>
        <dbReference type="SAM" id="MobiDB-lite"/>
    </source>
</evidence>
<feature type="transmembrane region" description="Helical" evidence="3">
    <location>
        <begin position="111"/>
        <end position="131"/>
    </location>
</feature>
<protein>
    <submittedName>
        <fullName evidence="5">DUF4367 domain-containing protein</fullName>
    </submittedName>
</protein>
<feature type="coiled-coil region" evidence="1">
    <location>
        <begin position="72"/>
        <end position="103"/>
    </location>
</feature>
<accession>A0A939BAX8</accession>
<dbReference type="Pfam" id="PF14285">
    <property type="entry name" value="DUF4367"/>
    <property type="match status" value="1"/>
</dbReference>
<dbReference type="AlphaFoldDB" id="A0A939BAX8"/>
<keyword evidence="3" id="KW-0812">Transmembrane</keyword>